<keyword evidence="2" id="KW-0808">Transferase</keyword>
<dbReference type="CDD" id="cd02440">
    <property type="entry name" value="AdoMet_MTases"/>
    <property type="match status" value="1"/>
</dbReference>
<dbReference type="STRING" id="858619.CVAR_0786"/>
<dbReference type="eggNOG" id="COG4122">
    <property type="taxonomic scope" value="Bacteria"/>
</dbReference>
<name>G0HB14_CORVD</name>
<reference evidence="4 5" key="1">
    <citation type="journal article" date="2011" name="BMC Genomics">
        <title>Complete genome sequence of Corynebacterium variabile DSM 44702 isolated from the surface of smear-ripened cheeses and insights into cheese ripening and flavor generation.</title>
        <authorList>
            <person name="Schroeder J."/>
            <person name="Maus I."/>
            <person name="Trost E."/>
            <person name="Tauch A."/>
        </authorList>
    </citation>
    <scope>NUCLEOTIDE SEQUENCE [LARGE SCALE GENOMIC DNA]</scope>
    <source>
        <strain evidence="5">DSM 44702 / JCM 12073 / NCIMB 30131</strain>
    </source>
</reference>
<evidence type="ECO:0000256" key="2">
    <source>
        <dbReference type="ARBA" id="ARBA00022679"/>
    </source>
</evidence>
<gene>
    <name evidence="4" type="ordered locus">CVAR_0786</name>
</gene>
<evidence type="ECO:0000313" key="5">
    <source>
        <dbReference type="Proteomes" id="UP000006659"/>
    </source>
</evidence>
<protein>
    <recommendedName>
        <fullName evidence="6">Methyltransferase</fullName>
    </recommendedName>
</protein>
<dbReference type="InterPro" id="IPR002935">
    <property type="entry name" value="SAM_O-MeTrfase"/>
</dbReference>
<dbReference type="PANTHER" id="PTHR43167:SF1">
    <property type="entry name" value="PUTATIVE (AFU_ORTHOLOGUE AFUA_6G01830)-RELATED"/>
    <property type="match status" value="1"/>
</dbReference>
<keyword evidence="1" id="KW-0489">Methyltransferase</keyword>
<dbReference type="RefSeq" id="WP_014009327.1">
    <property type="nucleotide sequence ID" value="NC_015859.1"/>
</dbReference>
<dbReference type="Proteomes" id="UP000006659">
    <property type="component" value="Chromosome"/>
</dbReference>
<dbReference type="GO" id="GO:0008171">
    <property type="term" value="F:O-methyltransferase activity"/>
    <property type="evidence" value="ECO:0007669"/>
    <property type="project" value="InterPro"/>
</dbReference>
<organism evidence="4 5">
    <name type="scientific">Corynebacterium variabile (strain DSM 44702 / CIP 107183 / JCM 12073 / NCIMB 30131)</name>
    <name type="common">Corynebacterium mooreparkense</name>
    <dbReference type="NCBI Taxonomy" id="858619"/>
    <lineage>
        <taxon>Bacteria</taxon>
        <taxon>Bacillati</taxon>
        <taxon>Actinomycetota</taxon>
        <taxon>Actinomycetes</taxon>
        <taxon>Mycobacteriales</taxon>
        <taxon>Corynebacteriaceae</taxon>
        <taxon>Corynebacterium</taxon>
    </lineage>
</organism>
<dbReference type="EMBL" id="CP002917">
    <property type="protein sequence ID" value="AEK36139.1"/>
    <property type="molecule type" value="Genomic_DNA"/>
</dbReference>
<keyword evidence="3" id="KW-0949">S-adenosyl-L-methionine</keyword>
<dbReference type="SUPFAM" id="SSF53335">
    <property type="entry name" value="S-adenosyl-L-methionine-dependent methyltransferases"/>
    <property type="match status" value="1"/>
</dbReference>
<dbReference type="GO" id="GO:0032259">
    <property type="term" value="P:methylation"/>
    <property type="evidence" value="ECO:0007669"/>
    <property type="project" value="UniProtKB-KW"/>
</dbReference>
<dbReference type="Gene3D" id="3.40.50.150">
    <property type="entry name" value="Vaccinia Virus protein VP39"/>
    <property type="match status" value="1"/>
</dbReference>
<sequence length="247" mass="26572">MSRTSKTAPSPLDDRAREVVDRLHAQNRHQFARSIIPLVREMVKAKFGTGNWDSTQTDSGKEMLADKMVALDPEKAALCHLLCRSLRARTVVEIGTSFGVSTIYLAAAVRDVAGEDATTGPPGLVIGTEHEPGKVEIAERNLADAGVDDHAEILAGDLLETLPPRLAALADQDRPVDFVLMDIWIPMALPALEILIPHLRPGALVVCDNVVSGASDYAGYLDRVRNSDDFVSVTVPGQGGTEISMKV</sequence>
<dbReference type="Pfam" id="PF13578">
    <property type="entry name" value="Methyltransf_24"/>
    <property type="match status" value="1"/>
</dbReference>
<accession>G0HB14</accession>
<proteinExistence type="predicted"/>
<dbReference type="PANTHER" id="PTHR43167">
    <property type="entry name" value="PUTATIVE (AFU_ORTHOLOGUE AFUA_6G01830)-RELATED"/>
    <property type="match status" value="1"/>
</dbReference>
<dbReference type="PROSITE" id="PS51682">
    <property type="entry name" value="SAM_OMT_I"/>
    <property type="match status" value="1"/>
</dbReference>
<evidence type="ECO:0000256" key="1">
    <source>
        <dbReference type="ARBA" id="ARBA00022603"/>
    </source>
</evidence>
<evidence type="ECO:0008006" key="6">
    <source>
        <dbReference type="Google" id="ProtNLM"/>
    </source>
</evidence>
<dbReference type="HOGENOM" id="CLU_067676_7_0_11"/>
<evidence type="ECO:0000313" key="4">
    <source>
        <dbReference type="EMBL" id="AEK36139.1"/>
    </source>
</evidence>
<dbReference type="AlphaFoldDB" id="G0HB14"/>
<dbReference type="InterPro" id="IPR029063">
    <property type="entry name" value="SAM-dependent_MTases_sf"/>
</dbReference>
<dbReference type="KEGG" id="cva:CVAR_0786"/>
<evidence type="ECO:0000256" key="3">
    <source>
        <dbReference type="ARBA" id="ARBA00022691"/>
    </source>
</evidence>